<keyword evidence="2" id="KW-0863">Zinc-finger</keyword>
<dbReference type="GO" id="GO:0008270">
    <property type="term" value="F:zinc ion binding"/>
    <property type="evidence" value="ECO:0007669"/>
    <property type="project" value="UniProtKB-KW"/>
</dbReference>
<evidence type="ECO:0000256" key="2">
    <source>
        <dbReference type="ARBA" id="ARBA00022771"/>
    </source>
</evidence>
<sequence>MERCTFCGWTRKTALPSIRFFGIPKEPGMRRMQWLYSLGRREITPRDRVCSVHFRQGRPSNDPSHEDFAPHLYLNKEPPAEVLAYLETLADSKVEKSTEEPEYRGSVNLITPGTMELNKAPRPTILQRKRKQPPAVTTITLPTAISPTNNGNGNGDQQPRRMKLQILQKPLAEAVGVRAGQTVIIKRRVVRPPNALPTTSAAQDTVN</sequence>
<dbReference type="Gene3D" id="6.20.210.20">
    <property type="entry name" value="THAP domain"/>
    <property type="match status" value="1"/>
</dbReference>
<protein>
    <submittedName>
        <fullName evidence="7">THAP-type domain-containing protein</fullName>
    </submittedName>
</protein>
<organism evidence="6 7">
    <name type="scientific">Plectus sambesii</name>
    <dbReference type="NCBI Taxonomy" id="2011161"/>
    <lineage>
        <taxon>Eukaryota</taxon>
        <taxon>Metazoa</taxon>
        <taxon>Ecdysozoa</taxon>
        <taxon>Nematoda</taxon>
        <taxon>Chromadorea</taxon>
        <taxon>Plectida</taxon>
        <taxon>Plectina</taxon>
        <taxon>Plectoidea</taxon>
        <taxon>Plectidae</taxon>
        <taxon>Plectus</taxon>
    </lineage>
</organism>
<proteinExistence type="predicted"/>
<accession>A0A914V814</accession>
<dbReference type="Pfam" id="PF05485">
    <property type="entry name" value="THAP"/>
    <property type="match status" value="1"/>
</dbReference>
<keyword evidence="4" id="KW-0238">DNA-binding</keyword>
<dbReference type="Proteomes" id="UP000887566">
    <property type="component" value="Unplaced"/>
</dbReference>
<evidence type="ECO:0000313" key="7">
    <source>
        <dbReference type="WBParaSite" id="PSAMB.scaffold1640size29143.g14126.t1"/>
    </source>
</evidence>
<dbReference type="GO" id="GO:0003677">
    <property type="term" value="F:DNA binding"/>
    <property type="evidence" value="ECO:0007669"/>
    <property type="project" value="UniProtKB-KW"/>
</dbReference>
<evidence type="ECO:0000256" key="1">
    <source>
        <dbReference type="ARBA" id="ARBA00022723"/>
    </source>
</evidence>
<reference evidence="7" key="1">
    <citation type="submission" date="2022-11" db="UniProtKB">
        <authorList>
            <consortium name="WormBaseParasite"/>
        </authorList>
    </citation>
    <scope>IDENTIFICATION</scope>
</reference>
<evidence type="ECO:0000256" key="3">
    <source>
        <dbReference type="ARBA" id="ARBA00022833"/>
    </source>
</evidence>
<name>A0A914V814_9BILA</name>
<keyword evidence="6" id="KW-1185">Reference proteome</keyword>
<keyword evidence="3" id="KW-0862">Zinc</keyword>
<dbReference type="InterPro" id="IPR038441">
    <property type="entry name" value="THAP_Znf_sf"/>
</dbReference>
<dbReference type="WBParaSite" id="PSAMB.scaffold1640size29143.g14126.t1">
    <property type="protein sequence ID" value="PSAMB.scaffold1640size29143.g14126.t1"/>
    <property type="gene ID" value="PSAMB.scaffold1640size29143.g14126"/>
</dbReference>
<dbReference type="AlphaFoldDB" id="A0A914V814"/>
<evidence type="ECO:0000313" key="6">
    <source>
        <dbReference type="Proteomes" id="UP000887566"/>
    </source>
</evidence>
<keyword evidence="1" id="KW-0479">Metal-binding</keyword>
<dbReference type="SUPFAM" id="SSF57716">
    <property type="entry name" value="Glucocorticoid receptor-like (DNA-binding domain)"/>
    <property type="match status" value="1"/>
</dbReference>
<evidence type="ECO:0000259" key="5">
    <source>
        <dbReference type="SMART" id="SM00980"/>
    </source>
</evidence>
<feature type="domain" description="THAP-type" evidence="5">
    <location>
        <begin position="2"/>
        <end position="79"/>
    </location>
</feature>
<dbReference type="InterPro" id="IPR006612">
    <property type="entry name" value="THAP_Znf"/>
</dbReference>
<dbReference type="SMART" id="SM00980">
    <property type="entry name" value="THAP"/>
    <property type="match status" value="1"/>
</dbReference>
<evidence type="ECO:0000256" key="4">
    <source>
        <dbReference type="ARBA" id="ARBA00023125"/>
    </source>
</evidence>